<dbReference type="Pfam" id="PF07660">
    <property type="entry name" value="STN"/>
    <property type="match status" value="1"/>
</dbReference>
<dbReference type="InterPro" id="IPR039426">
    <property type="entry name" value="TonB-dep_rcpt-like"/>
</dbReference>
<accession>A0ABZ0FZ41</accession>
<evidence type="ECO:0000256" key="5">
    <source>
        <dbReference type="ARBA" id="ARBA00023136"/>
    </source>
</evidence>
<dbReference type="SMART" id="SM00965">
    <property type="entry name" value="STN"/>
    <property type="match status" value="1"/>
</dbReference>
<dbReference type="Gene3D" id="2.40.170.20">
    <property type="entry name" value="TonB-dependent receptor, beta-barrel domain"/>
    <property type="match status" value="1"/>
</dbReference>
<reference evidence="9 10" key="1">
    <citation type="submission" date="2019-09" db="EMBL/GenBank/DDBJ databases">
        <title>Butyricimonas paravirosa DSM 105722 (=214-4 = JCM 18677 = CCUG 65563).</title>
        <authorList>
            <person name="Le Roy T."/>
            <person name="Cani P.D."/>
        </authorList>
    </citation>
    <scope>NUCLEOTIDE SEQUENCE [LARGE SCALE GENOMIC DNA]</scope>
    <source>
        <strain evidence="9 10">DSM 105722</strain>
    </source>
</reference>
<dbReference type="Gene3D" id="2.60.40.1120">
    <property type="entry name" value="Carboxypeptidase-like, regulatory domain"/>
    <property type="match status" value="1"/>
</dbReference>
<dbReference type="InterPro" id="IPR023996">
    <property type="entry name" value="TonB-dep_OMP_SusC/RagA"/>
</dbReference>
<evidence type="ECO:0000259" key="8">
    <source>
        <dbReference type="SMART" id="SM00965"/>
    </source>
</evidence>
<dbReference type="InterPro" id="IPR012910">
    <property type="entry name" value="Plug_dom"/>
</dbReference>
<evidence type="ECO:0000256" key="1">
    <source>
        <dbReference type="ARBA" id="ARBA00004571"/>
    </source>
</evidence>
<protein>
    <submittedName>
        <fullName evidence="9">SusC/RagA family TonB-linked outer membrane protein</fullName>
    </submittedName>
</protein>
<sequence length="1120" mass="127333">MKKKWKEYFPHGEMYVKIFRMMKLCTCLLLCSVMSISANVRAQHARMSLELKGVTLEEVLWALEKKSDITFFYNVTDVAGSNKVDAVFKDAPLEKILNDVLRGTNLSYEIQGKVVVIKRNLSSSVSDSLKSVTINGVVKDSYGNGLPGVTVVLKGTTTGVATANDGDFSITIPKRDSVVLVFSFVGMTTKEVVWKGEKMLSIVLEDEVSEMEEVVITGIFTRKAESFTGAATTFKQADLKRLGNQNILQSLKNMDPSFMVMENVDFGSDPNRTPDIQIRGASSLPNVKGEYESNPNQPLFILDGFEATVEKVFDLDMNRVASVTLLKDAAAKAIYGSRAANGVVVIETVQPEKGMLKVTYSGDLNITGPDLSSYDLCNAEEKLQVEWDAGRYKAYYPKDDQFRLELYNQLKSEIARGVDTYWLAKPLRTGVGHKHSLYLEGGDDYLRYGVDVSYNKVPGVMKGSDRENVAGAVTLSYRYKSLVFRNVLSVTFNKANDSPYGSFSEYTKLNPYWTPRDENGNLKRVLGSFQKADWQSETMYYNPLYNATLGTKNFSKYTEITDNFYMEWQMYKDLKFIGRFGYTQKQDSREDFYPGNHTKFAEWTGDNYFKRGAYYIKDGTNKTLKIDATFNYSKQWDKHLLFANLNWNLQQDSYDYHGMEAWGFLNDKVDHVAFAKQYAENGSPSGDETTTREIGVVGAINYSYDNRYLADASYRLSGSSVYGADNRWGGFWSAGIGWNMHYESFLKDKEWLKQLKLRASMGYTGSQNFNPYQAMATYKYFTNAEYDNIVGAYLMGMANDKLKWQRTRDINMGFDAQLLKGLTLRFDYYISNTDNLLVDFDLSGSTGFNTFKENLGEVQNKGFDATLSWRMYDNTDLDAYFTIFGSISHNKNKIVKISDALTKSNEAQNDEGVNPSKPYTRFEEGQSTSAIWAVRSLGIDPTTGNEMFLDRNGEKTYVWNINDQVVCGESNPKFQGNFGFNAEYKGISLNCSFSYKLGGDYYNQTLVDRVENVDIQYNVDRRVFTGTWKESGDVTFFKKITDTPTTTRPTDRFVERQNELSLASLNLSYDFRHLNITKYVERLKLSFYMTDVFRVSSVKTERGLEYPFARTYSLGLQATF</sequence>
<comment type="similarity">
    <text evidence="7">Belongs to the TonB-dependent receptor family.</text>
</comment>
<evidence type="ECO:0000313" key="9">
    <source>
        <dbReference type="EMBL" id="WOF13816.1"/>
    </source>
</evidence>
<dbReference type="NCBIfam" id="TIGR04057">
    <property type="entry name" value="SusC_RagA_signa"/>
    <property type="match status" value="1"/>
</dbReference>
<dbReference type="NCBIfam" id="TIGR04056">
    <property type="entry name" value="OMP_RagA_SusC"/>
    <property type="match status" value="1"/>
</dbReference>
<evidence type="ECO:0000313" key="10">
    <source>
        <dbReference type="Proteomes" id="UP001302374"/>
    </source>
</evidence>
<evidence type="ECO:0000256" key="3">
    <source>
        <dbReference type="ARBA" id="ARBA00022452"/>
    </source>
</evidence>
<feature type="domain" description="Secretin/TonB short N-terminal" evidence="8">
    <location>
        <begin position="69"/>
        <end position="120"/>
    </location>
</feature>
<dbReference type="InterPro" id="IPR036942">
    <property type="entry name" value="Beta-barrel_TonB_sf"/>
</dbReference>
<dbReference type="Gene3D" id="2.170.130.10">
    <property type="entry name" value="TonB-dependent receptor, plug domain"/>
    <property type="match status" value="1"/>
</dbReference>
<dbReference type="InterPro" id="IPR023997">
    <property type="entry name" value="TonB-dep_OMP_SusC/RagA_CS"/>
</dbReference>
<keyword evidence="5 7" id="KW-0472">Membrane</keyword>
<keyword evidence="3 7" id="KW-1134">Transmembrane beta strand</keyword>
<dbReference type="Pfam" id="PF13715">
    <property type="entry name" value="CarbopepD_reg_2"/>
    <property type="match status" value="1"/>
</dbReference>
<dbReference type="PROSITE" id="PS52016">
    <property type="entry name" value="TONB_DEPENDENT_REC_3"/>
    <property type="match status" value="1"/>
</dbReference>
<evidence type="ECO:0000256" key="7">
    <source>
        <dbReference type="PROSITE-ProRule" id="PRU01360"/>
    </source>
</evidence>
<organism evidence="9 10">
    <name type="scientific">Butyricimonas paravirosa</name>
    <dbReference type="NCBI Taxonomy" id="1472417"/>
    <lineage>
        <taxon>Bacteria</taxon>
        <taxon>Pseudomonadati</taxon>
        <taxon>Bacteroidota</taxon>
        <taxon>Bacteroidia</taxon>
        <taxon>Bacteroidales</taxon>
        <taxon>Odoribacteraceae</taxon>
        <taxon>Butyricimonas</taxon>
    </lineage>
</organism>
<dbReference type="SUPFAM" id="SSF56935">
    <property type="entry name" value="Porins"/>
    <property type="match status" value="1"/>
</dbReference>
<dbReference type="EMBL" id="CP043839">
    <property type="protein sequence ID" value="WOF13816.1"/>
    <property type="molecule type" value="Genomic_DNA"/>
</dbReference>
<keyword evidence="6 7" id="KW-0998">Cell outer membrane</keyword>
<evidence type="ECO:0000256" key="4">
    <source>
        <dbReference type="ARBA" id="ARBA00022692"/>
    </source>
</evidence>
<gene>
    <name evidence="9" type="ORF">F1644_16785</name>
</gene>
<dbReference type="InterPro" id="IPR011662">
    <property type="entry name" value="Secretin/TonB_short_N"/>
</dbReference>
<keyword evidence="10" id="KW-1185">Reference proteome</keyword>
<proteinExistence type="inferred from homology"/>
<name>A0ABZ0FZ41_9BACT</name>
<keyword evidence="4 7" id="KW-0812">Transmembrane</keyword>
<dbReference type="Pfam" id="PF07715">
    <property type="entry name" value="Plug"/>
    <property type="match status" value="1"/>
</dbReference>
<dbReference type="InterPro" id="IPR008969">
    <property type="entry name" value="CarboxyPept-like_regulatory"/>
</dbReference>
<dbReference type="InterPro" id="IPR037066">
    <property type="entry name" value="Plug_dom_sf"/>
</dbReference>
<dbReference type="SUPFAM" id="SSF49464">
    <property type="entry name" value="Carboxypeptidase regulatory domain-like"/>
    <property type="match status" value="1"/>
</dbReference>
<evidence type="ECO:0000256" key="2">
    <source>
        <dbReference type="ARBA" id="ARBA00022448"/>
    </source>
</evidence>
<keyword evidence="2 7" id="KW-0813">Transport</keyword>
<dbReference type="Proteomes" id="UP001302374">
    <property type="component" value="Chromosome"/>
</dbReference>
<comment type="subcellular location">
    <subcellularLocation>
        <location evidence="1 7">Cell outer membrane</location>
        <topology evidence="1 7">Multi-pass membrane protein</topology>
    </subcellularLocation>
</comment>
<dbReference type="Gene3D" id="3.55.50.30">
    <property type="match status" value="1"/>
</dbReference>
<evidence type="ECO:0000256" key="6">
    <source>
        <dbReference type="ARBA" id="ARBA00023237"/>
    </source>
</evidence>